<dbReference type="EMBL" id="LR796148">
    <property type="protein sequence ID" value="CAB4121704.1"/>
    <property type="molecule type" value="Genomic_DNA"/>
</dbReference>
<sequence length="91" mass="10708">MPKQTKSLTAPVKVGNLASLSSLERLSLRETITQWEAVEWKRRYRKKILEEGKKEAFYWWQGVIEDIGKRRGKKAADELRTRMNTLKESND</sequence>
<accession>A0A6J5KI09</accession>
<gene>
    <name evidence="1" type="ORF">UFOVP21_45</name>
</gene>
<reference evidence="1" key="1">
    <citation type="submission" date="2020-04" db="EMBL/GenBank/DDBJ databases">
        <authorList>
            <person name="Chiriac C."/>
            <person name="Salcher M."/>
            <person name="Ghai R."/>
            <person name="Kavagutti S V."/>
        </authorList>
    </citation>
    <scope>NUCLEOTIDE SEQUENCE</scope>
</reference>
<protein>
    <submittedName>
        <fullName evidence="1">Uncharacterized protein</fullName>
    </submittedName>
</protein>
<proteinExistence type="predicted"/>
<evidence type="ECO:0000313" key="1">
    <source>
        <dbReference type="EMBL" id="CAB4121704.1"/>
    </source>
</evidence>
<organism evidence="1">
    <name type="scientific">uncultured Caudovirales phage</name>
    <dbReference type="NCBI Taxonomy" id="2100421"/>
    <lineage>
        <taxon>Viruses</taxon>
        <taxon>Duplodnaviria</taxon>
        <taxon>Heunggongvirae</taxon>
        <taxon>Uroviricota</taxon>
        <taxon>Caudoviricetes</taxon>
        <taxon>Peduoviridae</taxon>
        <taxon>Maltschvirus</taxon>
        <taxon>Maltschvirus maltsch</taxon>
    </lineage>
</organism>
<name>A0A6J5KI09_9CAUD</name>